<dbReference type="Proteomes" id="UP000030980">
    <property type="component" value="Unassembled WGS sequence"/>
</dbReference>
<dbReference type="InterPro" id="IPR007690">
    <property type="entry name" value="T2SS_GspM"/>
</dbReference>
<evidence type="ECO:0000256" key="1">
    <source>
        <dbReference type="SAM" id="Phobius"/>
    </source>
</evidence>
<dbReference type="GO" id="GO:0015627">
    <property type="term" value="C:type II protein secretion system complex"/>
    <property type="evidence" value="ECO:0007669"/>
    <property type="project" value="InterPro"/>
</dbReference>
<accession>A0A0B3BM53</accession>
<name>A0A0B3BM53_9PSED</name>
<reference evidence="2 3" key="1">
    <citation type="submission" date="2014-11" db="EMBL/GenBank/DDBJ databases">
        <title>Genome sequence of Pseudomonas tuomuerensis JCM 14085.</title>
        <authorList>
            <person name="Shin S.-K."/>
            <person name="Yi H."/>
        </authorList>
    </citation>
    <scope>NUCLEOTIDE SEQUENCE [LARGE SCALE GENOMIC DNA]</scope>
    <source>
        <strain evidence="2 3">JCM 14085</strain>
    </source>
</reference>
<protein>
    <submittedName>
        <fullName evidence="2">MSHA biogenesis protein MshJ</fullName>
    </submittedName>
</protein>
<keyword evidence="1" id="KW-0812">Transmembrane</keyword>
<keyword evidence="3" id="KW-1185">Reference proteome</keyword>
<dbReference type="STRING" id="706570.PT85_05690"/>
<evidence type="ECO:0000313" key="2">
    <source>
        <dbReference type="EMBL" id="KHO65553.1"/>
    </source>
</evidence>
<dbReference type="GO" id="GO:0015628">
    <property type="term" value="P:protein secretion by the type II secretion system"/>
    <property type="evidence" value="ECO:0007669"/>
    <property type="project" value="InterPro"/>
</dbReference>
<keyword evidence="1" id="KW-1133">Transmembrane helix</keyword>
<dbReference type="AlphaFoldDB" id="A0A0B3BM53"/>
<gene>
    <name evidence="2" type="ORF">PT85_05690</name>
</gene>
<keyword evidence="1" id="KW-0472">Membrane</keyword>
<dbReference type="EMBL" id="JTAK01000002">
    <property type="protein sequence ID" value="KHO65553.1"/>
    <property type="molecule type" value="Genomic_DNA"/>
</dbReference>
<comment type="caution">
    <text evidence="2">The sequence shown here is derived from an EMBL/GenBank/DDBJ whole genome shotgun (WGS) entry which is preliminary data.</text>
</comment>
<feature type="transmembrane region" description="Helical" evidence="1">
    <location>
        <begin position="17"/>
        <end position="41"/>
    </location>
</feature>
<organism evidence="2 3">
    <name type="scientific">Pseudomonas flexibilis</name>
    <dbReference type="NCBI Taxonomy" id="706570"/>
    <lineage>
        <taxon>Bacteria</taxon>
        <taxon>Pseudomonadati</taxon>
        <taxon>Pseudomonadota</taxon>
        <taxon>Gammaproteobacteria</taxon>
        <taxon>Pseudomonadales</taxon>
        <taxon>Pseudomonadaceae</taxon>
        <taxon>Pseudomonas</taxon>
    </lineage>
</organism>
<dbReference type="OrthoDB" id="9151209at2"/>
<dbReference type="RefSeq" id="WP_039606150.1">
    <property type="nucleotide sequence ID" value="NZ_FMUP01000001.1"/>
</dbReference>
<evidence type="ECO:0000313" key="3">
    <source>
        <dbReference type="Proteomes" id="UP000030980"/>
    </source>
</evidence>
<sequence length="213" mass="23891">MNSLVQFWRQRAPREQWLMYLVGLALVGLLYVQWLAAPLAARTVAQEQRLRQVEQGIAAAQAAMRQLDERLAADPNPRYRQAIGEAEARREAIFAGIDSGTARLISPTDMQKLLEDLLRRQSGLRLVELQSFSAPLSLPDAQQAPSVLYRHGLRLTLEGGYFDLLAYLQAVQASGWQLHWNSLDYRVGEAGPAKASIRLELYTLSRHAGWLGV</sequence>
<proteinExistence type="predicted"/>
<dbReference type="Pfam" id="PF04612">
    <property type="entry name" value="T2SSM"/>
    <property type="match status" value="1"/>
</dbReference>